<dbReference type="Proteomes" id="UP000614261">
    <property type="component" value="Unassembled WGS sequence"/>
</dbReference>
<comment type="caution">
    <text evidence="1">The sequence shown here is derived from an EMBL/GenBank/DDBJ whole genome shotgun (WGS) entry which is preliminary data.</text>
</comment>
<evidence type="ECO:0000313" key="2">
    <source>
        <dbReference type="Proteomes" id="UP000614261"/>
    </source>
</evidence>
<dbReference type="EMBL" id="BMGD01000008">
    <property type="protein sequence ID" value="GGB75807.1"/>
    <property type="molecule type" value="Genomic_DNA"/>
</dbReference>
<evidence type="ECO:0008006" key="3">
    <source>
        <dbReference type="Google" id="ProtNLM"/>
    </source>
</evidence>
<evidence type="ECO:0000313" key="1">
    <source>
        <dbReference type="EMBL" id="GGB75807.1"/>
    </source>
</evidence>
<keyword evidence="2" id="KW-1185">Reference proteome</keyword>
<gene>
    <name evidence="1" type="ORF">GCM10010833_33800</name>
</gene>
<name>A0ABQ1JRJ6_9SPHN</name>
<accession>A0ABQ1JRJ6</accession>
<dbReference type="RefSeq" id="WP_188515630.1">
    <property type="nucleotide sequence ID" value="NZ_BMGD01000008.1"/>
</dbReference>
<dbReference type="NCBIfam" id="NF033521">
    <property type="entry name" value="lasso_leader_L3"/>
    <property type="match status" value="1"/>
</dbReference>
<sequence>MTEVTETKAEYTAPALVDLGDINEITESINVLGGGDSQFSLLAPS</sequence>
<reference evidence="2" key="1">
    <citation type="journal article" date="2019" name="Int. J. Syst. Evol. Microbiol.">
        <title>The Global Catalogue of Microorganisms (GCM) 10K type strain sequencing project: providing services to taxonomists for standard genome sequencing and annotation.</title>
        <authorList>
            <consortium name="The Broad Institute Genomics Platform"/>
            <consortium name="The Broad Institute Genome Sequencing Center for Infectious Disease"/>
            <person name="Wu L."/>
            <person name="Ma J."/>
        </authorList>
    </citation>
    <scope>NUCLEOTIDE SEQUENCE [LARGE SCALE GENOMIC DNA]</scope>
    <source>
        <strain evidence="2">CGMCC 1.12851</strain>
    </source>
</reference>
<proteinExistence type="predicted"/>
<protein>
    <recommendedName>
        <fullName evidence="3">Lasso RiPP family leader peptide-containing protein</fullName>
    </recommendedName>
</protein>
<organism evidence="1 2">
    <name type="scientific">Blastomonas aquatica</name>
    <dbReference type="NCBI Taxonomy" id="1510276"/>
    <lineage>
        <taxon>Bacteria</taxon>
        <taxon>Pseudomonadati</taxon>
        <taxon>Pseudomonadota</taxon>
        <taxon>Alphaproteobacteria</taxon>
        <taxon>Sphingomonadales</taxon>
        <taxon>Sphingomonadaceae</taxon>
        <taxon>Blastomonas</taxon>
    </lineage>
</organism>